<name>A0A7J7HMB7_CAMSI</name>
<reference evidence="2" key="1">
    <citation type="journal article" date="2020" name="Nat. Commun.">
        <title>Genome assembly of wild tea tree DASZ reveals pedigree and selection history of tea varieties.</title>
        <authorList>
            <person name="Zhang W."/>
            <person name="Zhang Y."/>
            <person name="Qiu H."/>
            <person name="Guo Y."/>
            <person name="Wan H."/>
            <person name="Zhang X."/>
            <person name="Scossa F."/>
            <person name="Alseekh S."/>
            <person name="Zhang Q."/>
            <person name="Wang P."/>
            <person name="Xu L."/>
            <person name="Schmidt M.H."/>
            <person name="Jia X."/>
            <person name="Li D."/>
            <person name="Zhu A."/>
            <person name="Guo F."/>
            <person name="Chen W."/>
            <person name="Ni D."/>
            <person name="Usadel B."/>
            <person name="Fernie A.R."/>
            <person name="Wen W."/>
        </authorList>
    </citation>
    <scope>NUCLEOTIDE SEQUENCE [LARGE SCALE GENOMIC DNA]</scope>
    <source>
        <strain evidence="2">cv. G240</strain>
    </source>
</reference>
<evidence type="ECO:0000313" key="2">
    <source>
        <dbReference type="Proteomes" id="UP000593564"/>
    </source>
</evidence>
<dbReference type="AlphaFoldDB" id="A0A7J7HMB7"/>
<sequence>MSELDDNWPCKFDDTPELESRVNLFSGQTVNKSADIPRALGKGNNDFTFSSGPLVAEDDDDEVVVAKYGLGRGGGVREGWG</sequence>
<keyword evidence="2" id="KW-1185">Reference proteome</keyword>
<gene>
    <name evidence="1" type="ORF">HYC85_011072</name>
</gene>
<proteinExistence type="predicted"/>
<reference evidence="1 2" key="2">
    <citation type="submission" date="2020-07" db="EMBL/GenBank/DDBJ databases">
        <title>Genome assembly of wild tea tree DASZ reveals pedigree and selection history of tea varieties.</title>
        <authorList>
            <person name="Zhang W."/>
        </authorList>
    </citation>
    <scope>NUCLEOTIDE SEQUENCE [LARGE SCALE GENOMIC DNA]</scope>
    <source>
        <strain evidence="2">cv. G240</strain>
        <tissue evidence="1">Leaf</tissue>
    </source>
</reference>
<protein>
    <submittedName>
        <fullName evidence="1">Uncharacterized protein</fullName>
    </submittedName>
</protein>
<accession>A0A7J7HMB7</accession>
<comment type="caution">
    <text evidence="1">The sequence shown here is derived from an EMBL/GenBank/DDBJ whole genome shotgun (WGS) entry which is preliminary data.</text>
</comment>
<dbReference type="EMBL" id="JACBKZ010000004">
    <property type="protein sequence ID" value="KAF5953128.1"/>
    <property type="molecule type" value="Genomic_DNA"/>
</dbReference>
<evidence type="ECO:0000313" key="1">
    <source>
        <dbReference type="EMBL" id="KAF5953128.1"/>
    </source>
</evidence>
<dbReference type="Proteomes" id="UP000593564">
    <property type="component" value="Unassembled WGS sequence"/>
</dbReference>
<organism evidence="1 2">
    <name type="scientific">Camellia sinensis</name>
    <name type="common">Tea plant</name>
    <name type="synonym">Thea sinensis</name>
    <dbReference type="NCBI Taxonomy" id="4442"/>
    <lineage>
        <taxon>Eukaryota</taxon>
        <taxon>Viridiplantae</taxon>
        <taxon>Streptophyta</taxon>
        <taxon>Embryophyta</taxon>
        <taxon>Tracheophyta</taxon>
        <taxon>Spermatophyta</taxon>
        <taxon>Magnoliopsida</taxon>
        <taxon>eudicotyledons</taxon>
        <taxon>Gunneridae</taxon>
        <taxon>Pentapetalae</taxon>
        <taxon>asterids</taxon>
        <taxon>Ericales</taxon>
        <taxon>Theaceae</taxon>
        <taxon>Camellia</taxon>
    </lineage>
</organism>